<keyword evidence="11" id="KW-1185">Reference proteome</keyword>
<dbReference type="Pfam" id="PF02397">
    <property type="entry name" value="Bac_transf"/>
    <property type="match status" value="1"/>
</dbReference>
<keyword evidence="3" id="KW-1003">Cell membrane</keyword>
<evidence type="ECO:0000256" key="7">
    <source>
        <dbReference type="ARBA" id="ARBA00023136"/>
    </source>
</evidence>
<comment type="subcellular location">
    <subcellularLocation>
        <location evidence="1">Cell membrane</location>
    </subcellularLocation>
</comment>
<accession>A0A6F8SLD0</accession>
<name>A0A6F8SLD0_9ACTN</name>
<dbReference type="EMBL" id="AP022829">
    <property type="protein sequence ID" value="BCA89068.1"/>
    <property type="molecule type" value="Genomic_DNA"/>
</dbReference>
<dbReference type="GO" id="GO:0005886">
    <property type="term" value="C:plasma membrane"/>
    <property type="evidence" value="ECO:0007669"/>
    <property type="project" value="UniProtKB-SubCell"/>
</dbReference>
<dbReference type="GO" id="GO:0016780">
    <property type="term" value="F:phosphotransferase activity, for other substituted phosphate groups"/>
    <property type="evidence" value="ECO:0007669"/>
    <property type="project" value="TreeGrafter"/>
</dbReference>
<feature type="transmembrane region" description="Helical" evidence="8">
    <location>
        <begin position="109"/>
        <end position="125"/>
    </location>
</feature>
<evidence type="ECO:0000256" key="5">
    <source>
        <dbReference type="ARBA" id="ARBA00022692"/>
    </source>
</evidence>
<feature type="domain" description="Bacterial sugar transferase" evidence="9">
    <location>
        <begin position="276"/>
        <end position="467"/>
    </location>
</feature>
<reference evidence="11" key="1">
    <citation type="journal article" date="2020" name="Microbiol. Resour. Announc.">
        <title>Complete Genome Sequence of Adlercreutzia sp. Strain 8CFCBH1, a Potent Producer of Equol, Isolated from Healthy Japanese Feces.</title>
        <authorList>
            <person name="Ogata Y."/>
            <person name="Sakamoto M."/>
            <person name="Ohkuma M."/>
            <person name="Hattori M."/>
            <person name="Suda W."/>
        </authorList>
    </citation>
    <scope>NUCLEOTIDE SEQUENCE [LARGE SCALE GENOMIC DNA]</scope>
    <source>
        <strain evidence="11">8CFCBH1</strain>
    </source>
</reference>
<keyword evidence="4" id="KW-0808">Transferase</keyword>
<keyword evidence="5 8" id="KW-0812">Transmembrane</keyword>
<keyword evidence="6 8" id="KW-1133">Transmembrane helix</keyword>
<proteinExistence type="inferred from homology"/>
<keyword evidence="7 8" id="KW-0472">Membrane</keyword>
<evidence type="ECO:0000256" key="8">
    <source>
        <dbReference type="SAM" id="Phobius"/>
    </source>
</evidence>
<dbReference type="PANTHER" id="PTHR30576:SF4">
    <property type="entry name" value="UNDECAPRENYL-PHOSPHATE GALACTOSE PHOSPHOTRANSFERASE"/>
    <property type="match status" value="1"/>
</dbReference>
<comment type="similarity">
    <text evidence="2">Belongs to the bacterial sugar transferase family.</text>
</comment>
<protein>
    <recommendedName>
        <fullName evidence="9">Bacterial sugar transferase domain-containing protein</fullName>
    </recommendedName>
</protein>
<reference evidence="11" key="2">
    <citation type="submission" date="2020-03" db="EMBL/GenBank/DDBJ databases">
        <title>Complete Genome Sequence of Adlercreutzia sp. strain 8CFCBH1 Producing Equol, Isolated from Healthy Japanese Feces.</title>
        <authorList>
            <person name="Ogata Y."/>
            <person name="Sakamoto M."/>
            <person name="Ohkuma M."/>
            <person name="Hattori M."/>
            <person name="Suda W."/>
        </authorList>
    </citation>
    <scope>NUCLEOTIDE SEQUENCE [LARGE SCALE GENOMIC DNA]</scope>
    <source>
        <strain evidence="11">8CFCBH1</strain>
    </source>
</reference>
<dbReference type="InterPro" id="IPR003362">
    <property type="entry name" value="Bact_transf"/>
</dbReference>
<evidence type="ECO:0000256" key="2">
    <source>
        <dbReference type="ARBA" id="ARBA00006464"/>
    </source>
</evidence>
<gene>
    <name evidence="10" type="ORF">ADCFC_15650</name>
</gene>
<evidence type="ECO:0000256" key="1">
    <source>
        <dbReference type="ARBA" id="ARBA00004236"/>
    </source>
</evidence>
<evidence type="ECO:0000256" key="3">
    <source>
        <dbReference type="ARBA" id="ARBA00022475"/>
    </source>
</evidence>
<dbReference type="Proteomes" id="UP000501727">
    <property type="component" value="Chromosome"/>
</dbReference>
<dbReference type="KEGG" id="ahat:ADCFC_16870"/>
<evidence type="ECO:0000256" key="4">
    <source>
        <dbReference type="ARBA" id="ARBA00022679"/>
    </source>
</evidence>
<feature type="transmembrane region" description="Helical" evidence="8">
    <location>
        <begin position="42"/>
        <end position="64"/>
    </location>
</feature>
<evidence type="ECO:0000256" key="6">
    <source>
        <dbReference type="ARBA" id="ARBA00022989"/>
    </source>
</evidence>
<feature type="transmembrane region" description="Helical" evidence="8">
    <location>
        <begin position="76"/>
        <end position="97"/>
    </location>
</feature>
<organism evidence="10 11">
    <name type="scientific">Adlercreutzia hattorii</name>
    <dbReference type="NCBI Taxonomy" id="2707299"/>
    <lineage>
        <taxon>Bacteria</taxon>
        <taxon>Bacillati</taxon>
        <taxon>Actinomycetota</taxon>
        <taxon>Coriobacteriia</taxon>
        <taxon>Eggerthellales</taxon>
        <taxon>Eggerthellaceae</taxon>
        <taxon>Adlercreutzia</taxon>
    </lineage>
</organism>
<sequence>MSISSISKHVDFVAIDMVSLAAAFACAYLLKFGNLEFINVPSWRGLLAFLLLSDLLFTLLTNPYSGIFRRRYWEDIRIQLVLVLESFLTACAFFYLLKMGEDFSREMVVVMYSGYAGLALVLKYLHKRRLLSRWSNRPQDSIKRVVLVCSAQDAEESEQRLYADDMKASRVVGFCFTDSPAVDAFLQRPAAPSVDLLPLCSLTNADEVVILTAPSKMDDAAIEELMAEGLKVRIGLAESLGVTAEMQEVGQIGIVKTLDLQRHSFGAAQTIYLPTKRAFDLLLGIAGCAVTLPVAAIVKISYLATGDNHPIFYKQTRIGLRGKPFQLWKLRSMVWNADEVLAELLQDPKRCEEWHRSQKLDDDPRITPVGRILRQTSLDELPQFFNVVAGDMSIIGPRPLIPGELEEHGGRPLYNKVKPGLTGWWACNGRSDIEYDERLDLEYYYVTHCSLYLDALCVLRTVLAVFKKAGAR</sequence>
<feature type="transmembrane region" description="Helical" evidence="8">
    <location>
        <begin position="281"/>
        <end position="304"/>
    </location>
</feature>
<feature type="transmembrane region" description="Helical" evidence="8">
    <location>
        <begin position="12"/>
        <end position="30"/>
    </location>
</feature>
<evidence type="ECO:0000259" key="9">
    <source>
        <dbReference type="Pfam" id="PF02397"/>
    </source>
</evidence>
<dbReference type="AlphaFoldDB" id="A0A6F8SLD0"/>
<dbReference type="PANTHER" id="PTHR30576">
    <property type="entry name" value="COLANIC BIOSYNTHESIS UDP-GLUCOSE LIPID CARRIER TRANSFERASE"/>
    <property type="match status" value="1"/>
</dbReference>
<evidence type="ECO:0000313" key="10">
    <source>
        <dbReference type="EMBL" id="BCA89068.1"/>
    </source>
</evidence>
<dbReference type="RefSeq" id="WP_173113670.1">
    <property type="nucleotide sequence ID" value="NZ_AP022829.1"/>
</dbReference>
<evidence type="ECO:0000313" key="11">
    <source>
        <dbReference type="Proteomes" id="UP000501727"/>
    </source>
</evidence>